<keyword evidence="4 7" id="KW-0812">Transmembrane</keyword>
<dbReference type="InterPro" id="IPR011701">
    <property type="entry name" value="MFS"/>
</dbReference>
<feature type="transmembrane region" description="Helical" evidence="7">
    <location>
        <begin position="392"/>
        <end position="412"/>
    </location>
</feature>
<feature type="transmembrane region" description="Helical" evidence="7">
    <location>
        <begin position="237"/>
        <end position="261"/>
    </location>
</feature>
<keyword evidence="3" id="KW-1003">Cell membrane</keyword>
<organism evidence="9 10">
    <name type="scientific">Simiduia curdlanivorans</name>
    <dbReference type="NCBI Taxonomy" id="1492769"/>
    <lineage>
        <taxon>Bacteria</taxon>
        <taxon>Pseudomonadati</taxon>
        <taxon>Pseudomonadota</taxon>
        <taxon>Gammaproteobacteria</taxon>
        <taxon>Cellvibrionales</taxon>
        <taxon>Cellvibrionaceae</taxon>
        <taxon>Simiduia</taxon>
    </lineage>
</organism>
<keyword evidence="6 7" id="KW-0472">Membrane</keyword>
<evidence type="ECO:0000256" key="3">
    <source>
        <dbReference type="ARBA" id="ARBA00022475"/>
    </source>
</evidence>
<feature type="transmembrane region" description="Helical" evidence="7">
    <location>
        <begin position="7"/>
        <end position="25"/>
    </location>
</feature>
<keyword evidence="2" id="KW-0813">Transport</keyword>
<dbReference type="SUPFAM" id="SSF69593">
    <property type="entry name" value="Glycerol-3-phosphate (1)-acyltransferase"/>
    <property type="match status" value="1"/>
</dbReference>
<comment type="subcellular location">
    <subcellularLocation>
        <location evidence="1">Cell membrane</location>
        <topology evidence="1">Multi-pass membrane protein</topology>
    </subcellularLocation>
</comment>
<dbReference type="SUPFAM" id="SSF103473">
    <property type="entry name" value="MFS general substrate transporter"/>
    <property type="match status" value="1"/>
</dbReference>
<dbReference type="SMART" id="SM00563">
    <property type="entry name" value="PlsC"/>
    <property type="match status" value="1"/>
</dbReference>
<evidence type="ECO:0000256" key="7">
    <source>
        <dbReference type="SAM" id="Phobius"/>
    </source>
</evidence>
<dbReference type="InterPro" id="IPR002123">
    <property type="entry name" value="Plipid/glycerol_acylTrfase"/>
</dbReference>
<keyword evidence="10" id="KW-1185">Reference proteome</keyword>
<comment type="caution">
    <text evidence="9">The sequence shown here is derived from an EMBL/GenBank/DDBJ whole genome shotgun (WGS) entry which is preliminary data.</text>
</comment>
<feature type="transmembrane region" description="Helical" evidence="7">
    <location>
        <begin position="326"/>
        <end position="351"/>
    </location>
</feature>
<evidence type="ECO:0000256" key="4">
    <source>
        <dbReference type="ARBA" id="ARBA00022692"/>
    </source>
</evidence>
<evidence type="ECO:0000259" key="8">
    <source>
        <dbReference type="SMART" id="SM00563"/>
    </source>
</evidence>
<evidence type="ECO:0000256" key="1">
    <source>
        <dbReference type="ARBA" id="ARBA00004651"/>
    </source>
</evidence>
<proteinExistence type="predicted"/>
<sequence length="1000" mass="108561">MRKLTDFKGFLPYISVVFLNAFVDLGHKIVIQNTVFKVYDGNEQVVLTALVNALILLPFILLFSPAGFLSDKFPKHQVMRVSAWAVVVATLLITFCYYQGWFWAAFALTLLLAIQSAIYSPAKYGYIKELVGNEPLARANGVVNAVSILGILLGTFVFSALFEWMLIGAELSSSNHIVGKIAPLGWLLVGLACCEVALTYRLTQKSEGRPDKRFELAQYARLGYLRRNLAILQRRPAIWLSIVGLSTFWAIAQVVLAAFPAFAKASLGETNTLVIQGILACTGLGIVLGSVLAGRLSRNYIEIGLIPIGALGLTLALFVLPGLDSSVALALCFLLIGTMGGLFIVPLNALIQFHALPKQLGTVLAGNNWVQNITMLSFLGITVWVATLNLSAAWLLGAMGFVALVGAGYTLFKLPHAFVRLVVSFLFKGRYSINVVDFNNLPAQGPVLLLGNHISWIDWALVQIACPRPVRFVMQREIYHQPLIKPFVKLFGVIPIAKGHSDDALQEVNKHLQAGEVVCLFPEGAISRNGQLGKFHSGYQRATQGLDNGVIVPFYLHGLWGSQFSRSSERLRESRAPEGRRRELIVAFGAPLAISTEAKALKQKVFELAAHAWQEHSQGFQSTAINLIQSAQRQGGQAALLGARGETISYRQLLVDALILAKNLKGKRLTGKSVVIETAAGRDFFVAHMAAWIAGVTVDLASASGPRIISEPTGADADEIALAKPHAGLAANFILTLLPARLLAHWFGSPQALHTAALRTASGQAIDHRQLQLNSKQISDVINTRADDVVGGFIDGKNPFELMFSLIMPLFEGLPVVHQFDDESLLTVAKKVARSRVTLMCLSPSLLAQLPEQEEIEPIMFSALRMVISEFSSAAVRHATVFEQRFNQPVYLGLGGSPWVPVVSLNVPDALDTTYWRIQRGCDKRSAGMPLPGLSVLVRDHQGLPVGSFNQPGELVLGLGLAALVSEPEPLGHACADKTWLPLDKKGELTDEGFVVPAGD</sequence>
<dbReference type="InterPro" id="IPR000873">
    <property type="entry name" value="AMP-dep_synth/lig_dom"/>
</dbReference>
<reference evidence="10" key="1">
    <citation type="journal article" date="2019" name="Int. J. Syst. Evol. Microbiol.">
        <title>The Global Catalogue of Microorganisms (GCM) 10K type strain sequencing project: providing services to taxonomists for standard genome sequencing and annotation.</title>
        <authorList>
            <consortium name="The Broad Institute Genomics Platform"/>
            <consortium name="The Broad Institute Genome Sequencing Center for Infectious Disease"/>
            <person name="Wu L."/>
            <person name="Ma J."/>
        </authorList>
    </citation>
    <scope>NUCLEOTIDE SEQUENCE [LARGE SCALE GENOMIC DNA]</scope>
    <source>
        <strain evidence="10">CECT 8570</strain>
    </source>
</reference>
<protein>
    <submittedName>
        <fullName evidence="9">MFS transporter</fullName>
    </submittedName>
</protein>
<evidence type="ECO:0000256" key="5">
    <source>
        <dbReference type="ARBA" id="ARBA00022989"/>
    </source>
</evidence>
<feature type="domain" description="Phospholipid/glycerol acyltransferase" evidence="8">
    <location>
        <begin position="447"/>
        <end position="559"/>
    </location>
</feature>
<dbReference type="Gene3D" id="1.20.1250.20">
    <property type="entry name" value="MFS general substrate transporter like domains"/>
    <property type="match status" value="1"/>
</dbReference>
<dbReference type="Pfam" id="PF07690">
    <property type="entry name" value="MFS_1"/>
    <property type="match status" value="1"/>
</dbReference>
<dbReference type="InterPro" id="IPR042099">
    <property type="entry name" value="ANL_N_sf"/>
</dbReference>
<dbReference type="SUPFAM" id="SSF56801">
    <property type="entry name" value="Acetyl-CoA synthetase-like"/>
    <property type="match status" value="1"/>
</dbReference>
<dbReference type="EMBL" id="JBHSCX010000002">
    <property type="protein sequence ID" value="MFC4360925.1"/>
    <property type="molecule type" value="Genomic_DNA"/>
</dbReference>
<dbReference type="PANTHER" id="PTHR43266">
    <property type="entry name" value="MACROLIDE-EFFLUX PROTEIN"/>
    <property type="match status" value="1"/>
</dbReference>
<name>A0ABV8V0Q8_9GAMM</name>
<dbReference type="CDD" id="cd06173">
    <property type="entry name" value="MFS_MefA_like"/>
    <property type="match status" value="1"/>
</dbReference>
<evidence type="ECO:0000256" key="2">
    <source>
        <dbReference type="ARBA" id="ARBA00022448"/>
    </source>
</evidence>
<feature type="transmembrane region" description="Helical" evidence="7">
    <location>
        <begin position="300"/>
        <end position="320"/>
    </location>
</feature>
<dbReference type="Pfam" id="PF00501">
    <property type="entry name" value="AMP-binding"/>
    <property type="match status" value="1"/>
</dbReference>
<feature type="transmembrane region" description="Helical" evidence="7">
    <location>
        <begin position="141"/>
        <end position="161"/>
    </location>
</feature>
<feature type="transmembrane region" description="Helical" evidence="7">
    <location>
        <begin position="45"/>
        <end position="66"/>
    </location>
</feature>
<feature type="transmembrane region" description="Helical" evidence="7">
    <location>
        <begin position="78"/>
        <end position="95"/>
    </location>
</feature>
<dbReference type="Proteomes" id="UP001595840">
    <property type="component" value="Unassembled WGS sequence"/>
</dbReference>
<feature type="transmembrane region" description="Helical" evidence="7">
    <location>
        <begin position="273"/>
        <end position="293"/>
    </location>
</feature>
<evidence type="ECO:0000256" key="6">
    <source>
        <dbReference type="ARBA" id="ARBA00023136"/>
    </source>
</evidence>
<feature type="transmembrane region" description="Helical" evidence="7">
    <location>
        <begin position="101"/>
        <end position="120"/>
    </location>
</feature>
<evidence type="ECO:0000313" key="9">
    <source>
        <dbReference type="EMBL" id="MFC4360925.1"/>
    </source>
</evidence>
<accession>A0ABV8V0Q8</accession>
<evidence type="ECO:0000313" key="10">
    <source>
        <dbReference type="Proteomes" id="UP001595840"/>
    </source>
</evidence>
<dbReference type="Gene3D" id="3.40.50.12780">
    <property type="entry name" value="N-terminal domain of ligase-like"/>
    <property type="match status" value="1"/>
</dbReference>
<dbReference type="InterPro" id="IPR036259">
    <property type="entry name" value="MFS_trans_sf"/>
</dbReference>
<dbReference type="PANTHER" id="PTHR43266:SF2">
    <property type="entry name" value="MAJOR FACILITATOR SUPERFAMILY (MFS) PROFILE DOMAIN-CONTAINING PROTEIN"/>
    <property type="match status" value="1"/>
</dbReference>
<dbReference type="CDD" id="cd07989">
    <property type="entry name" value="LPLAT_AGPAT-like"/>
    <property type="match status" value="1"/>
</dbReference>
<keyword evidence="5 7" id="KW-1133">Transmembrane helix</keyword>
<dbReference type="RefSeq" id="WP_290261882.1">
    <property type="nucleotide sequence ID" value="NZ_JAUFQG010000004.1"/>
</dbReference>
<feature type="transmembrane region" description="Helical" evidence="7">
    <location>
        <begin position="181"/>
        <end position="203"/>
    </location>
</feature>
<dbReference type="Pfam" id="PF01553">
    <property type="entry name" value="Acyltransferase"/>
    <property type="match status" value="1"/>
</dbReference>
<gene>
    <name evidence="9" type="ORF">ACFOX3_01355</name>
</gene>